<organism evidence="1 2">
    <name type="scientific">Fusarium decemcellulare</name>
    <dbReference type="NCBI Taxonomy" id="57161"/>
    <lineage>
        <taxon>Eukaryota</taxon>
        <taxon>Fungi</taxon>
        <taxon>Dikarya</taxon>
        <taxon>Ascomycota</taxon>
        <taxon>Pezizomycotina</taxon>
        <taxon>Sordariomycetes</taxon>
        <taxon>Hypocreomycetidae</taxon>
        <taxon>Hypocreales</taxon>
        <taxon>Nectriaceae</taxon>
        <taxon>Fusarium</taxon>
        <taxon>Fusarium decemcellulare species complex</taxon>
    </lineage>
</organism>
<proteinExistence type="predicted"/>
<keyword evidence="2" id="KW-1185">Reference proteome</keyword>
<gene>
    <name evidence="1" type="ORF">NM208_g4387</name>
</gene>
<sequence length="794" mass="90326">MNTFTACCYPPHNPQHRVAFPICIDASFAKSASCPAPGTYNKPSPCPNALILARLSLVNTQMKPYTYSALENPREDIRLFELLPGSFDDDIKLRIFHSVLDPSLEKPHRPRIALQDLQRTLPPKWEVWETNEGRYIYINEEEEKWKTTWIHPDPSLRYLNEDTPDWEDSDDAQATRFEALSYVWGSTENPEEAFVESSSQPQTPETLFIGQNLASALRHLRLEKTPRTLWVDAICINQSDSAERENQVLRMADVYSLASRVVIWLGAATESTKKALDALQYLGAQVVLTTNNLRVRPPEAAAGDGWLTPSAKFPFDSETWEALDEFVNLEWHNRIWVVQEVTLANRHATIQIGHRRFPWSLFKRAITCLGSNNRQREAPDDKVLGMWNMICVVPKWWPISEIFRAFGQRKATDGRDKVYGLLALFSPSFRRRIQPHYDSSVIDVFTQLTVAHIEHTKRLELLPFWGPDLKLIGCPSWVGYLGLGAPSPVRRPLDFQFASLHSNCHARFRAPNKLTLLGVKAATLGAVKPDNRMPAKLWRKTYYQELLSCVRKAEPADLDHAAYITGESLREAYARTLAANYFNSRVPVRDDFGDIDTWMSQKSVNALFGEYAVDGASDVGSLTPYERKVLELLPGRALVRSVEGYFGLCPRTVEEGDLVVVFLGAHCPVVLRPQSDGNFQMLGQCYMHGLADGGAILGHLPKPWMTQIHMDRQSLINDWCYVNTETGERTKDDPRLSPLPDEWERIKVERTWDDPAEFEAFRHRDTHEVIKSDPRLSPEALKALGVELTEFTLV</sequence>
<dbReference type="Proteomes" id="UP001148629">
    <property type="component" value="Unassembled WGS sequence"/>
</dbReference>
<name>A0ACC1SKU9_9HYPO</name>
<protein>
    <submittedName>
        <fullName evidence="1">Uncharacterized protein</fullName>
    </submittedName>
</protein>
<reference evidence="1" key="1">
    <citation type="submission" date="2022-08" db="EMBL/GenBank/DDBJ databases">
        <title>Genome Sequence of Fusarium decemcellulare.</title>
        <authorList>
            <person name="Buettner E."/>
        </authorList>
    </citation>
    <scope>NUCLEOTIDE SEQUENCE</scope>
    <source>
        <strain evidence="1">Babe19</strain>
    </source>
</reference>
<dbReference type="EMBL" id="JANRMS010000326">
    <property type="protein sequence ID" value="KAJ3541888.1"/>
    <property type="molecule type" value="Genomic_DNA"/>
</dbReference>
<evidence type="ECO:0000313" key="1">
    <source>
        <dbReference type="EMBL" id="KAJ3541888.1"/>
    </source>
</evidence>
<accession>A0ACC1SKU9</accession>
<evidence type="ECO:0000313" key="2">
    <source>
        <dbReference type="Proteomes" id="UP001148629"/>
    </source>
</evidence>
<comment type="caution">
    <text evidence="1">The sequence shown here is derived from an EMBL/GenBank/DDBJ whole genome shotgun (WGS) entry which is preliminary data.</text>
</comment>